<evidence type="ECO:0000313" key="2">
    <source>
        <dbReference type="EMBL" id="GEU67292.1"/>
    </source>
</evidence>
<gene>
    <name evidence="2" type="ORF">Tci_039270</name>
</gene>
<keyword evidence="2" id="KW-0489">Methyltransferase</keyword>
<dbReference type="GO" id="GO:0008168">
    <property type="term" value="F:methyltransferase activity"/>
    <property type="evidence" value="ECO:0007669"/>
    <property type="project" value="UniProtKB-KW"/>
</dbReference>
<evidence type="ECO:0000256" key="1">
    <source>
        <dbReference type="SAM" id="MobiDB-lite"/>
    </source>
</evidence>
<reference evidence="2" key="1">
    <citation type="journal article" date="2019" name="Sci. Rep.">
        <title>Draft genome of Tanacetum cinerariifolium, the natural source of mosquito coil.</title>
        <authorList>
            <person name="Yamashiro T."/>
            <person name="Shiraishi A."/>
            <person name="Satake H."/>
            <person name="Nakayama K."/>
        </authorList>
    </citation>
    <scope>NUCLEOTIDE SEQUENCE</scope>
</reference>
<dbReference type="GO" id="GO:0032259">
    <property type="term" value="P:methylation"/>
    <property type="evidence" value="ECO:0007669"/>
    <property type="project" value="UniProtKB-KW"/>
</dbReference>
<dbReference type="Gene3D" id="3.40.50.150">
    <property type="entry name" value="Vaccinia Virus protein VP39"/>
    <property type="match status" value="1"/>
</dbReference>
<dbReference type="InterPro" id="IPR029063">
    <property type="entry name" value="SAM-dependent_MTases_sf"/>
</dbReference>
<dbReference type="PANTHER" id="PTHR14614">
    <property type="entry name" value="HEPATOCELLULAR CARCINOMA-ASSOCIATED ANTIGEN"/>
    <property type="match status" value="1"/>
</dbReference>
<organism evidence="2">
    <name type="scientific">Tanacetum cinerariifolium</name>
    <name type="common">Dalmatian daisy</name>
    <name type="synonym">Chrysanthemum cinerariifolium</name>
    <dbReference type="NCBI Taxonomy" id="118510"/>
    <lineage>
        <taxon>Eukaryota</taxon>
        <taxon>Viridiplantae</taxon>
        <taxon>Streptophyta</taxon>
        <taxon>Embryophyta</taxon>
        <taxon>Tracheophyta</taxon>
        <taxon>Spermatophyta</taxon>
        <taxon>Magnoliopsida</taxon>
        <taxon>eudicotyledons</taxon>
        <taxon>Gunneridae</taxon>
        <taxon>Pentapetalae</taxon>
        <taxon>asterids</taxon>
        <taxon>campanulids</taxon>
        <taxon>Asterales</taxon>
        <taxon>Asteraceae</taxon>
        <taxon>Asteroideae</taxon>
        <taxon>Anthemideae</taxon>
        <taxon>Anthemidinae</taxon>
        <taxon>Tanacetum</taxon>
    </lineage>
</organism>
<dbReference type="AlphaFoldDB" id="A0A6L2M3V0"/>
<proteinExistence type="predicted"/>
<comment type="caution">
    <text evidence="2">The sequence shown here is derived from an EMBL/GenBank/DDBJ whole genome shotgun (WGS) entry which is preliminary data.</text>
</comment>
<feature type="compositionally biased region" description="Basic and acidic residues" evidence="1">
    <location>
        <begin position="131"/>
        <end position="152"/>
    </location>
</feature>
<dbReference type="Pfam" id="PF10294">
    <property type="entry name" value="Methyltransf_16"/>
    <property type="match status" value="1"/>
</dbReference>
<name>A0A6L2M3V0_TANCI</name>
<dbReference type="InterPro" id="IPR019410">
    <property type="entry name" value="Methyltransf_16"/>
</dbReference>
<accession>A0A6L2M3V0</accession>
<protein>
    <submittedName>
        <fullName evidence="2">Nicotinamide N-methyltransferase-like protein</fullName>
    </submittedName>
</protein>
<sequence>MQMNPDADSIGSITAAELSWGNSDHIRALDPPFDFIIDTDVVYAEHLLDPLLQTMLALSGPKMTILIGHEIRLINVHEQMIELWKKHFEVKTVPRTKMDIKYQHPSIQLYIITLKTTEGNTSFDPLLENGATEKTEKDTSSRVEDEVDKEVPTEPQNLSDWEARRYEAMAARLLRDIKIT</sequence>
<dbReference type="EMBL" id="BKCJ010005537">
    <property type="protein sequence ID" value="GEU67292.1"/>
    <property type="molecule type" value="Genomic_DNA"/>
</dbReference>
<keyword evidence="2" id="KW-0808">Transferase</keyword>
<dbReference type="PANTHER" id="PTHR14614:SF98">
    <property type="entry name" value="S-ADENOSYL-L-METHIONINE-DEPENDENT METHYLTRANSFERASES SUPERFAMILY PROTEIN"/>
    <property type="match status" value="1"/>
</dbReference>
<feature type="region of interest" description="Disordered" evidence="1">
    <location>
        <begin position="123"/>
        <end position="156"/>
    </location>
</feature>